<dbReference type="Gene3D" id="1.10.150.20">
    <property type="entry name" value="5' to 3' exonuclease, C-terminal subdomain"/>
    <property type="match status" value="1"/>
</dbReference>
<evidence type="ECO:0000313" key="6">
    <source>
        <dbReference type="EMBL" id="GAL66280.1"/>
    </source>
</evidence>
<dbReference type="FunFam" id="1.10.150.20:FF:000003">
    <property type="entry name" value="DNA polymerase I"/>
    <property type="match status" value="1"/>
</dbReference>
<protein>
    <submittedName>
        <fullName evidence="7">DNA polymerase I</fullName>
        <ecNumber evidence="7">2.7.7.7</ecNumber>
    </submittedName>
</protein>
<dbReference type="GO" id="GO:0033567">
    <property type="term" value="P:DNA replication, Okazaki fragment processing"/>
    <property type="evidence" value="ECO:0007669"/>
    <property type="project" value="InterPro"/>
</dbReference>
<sequence length="389" mass="43474">MSDQKRLFLVDAYALIFRGYYAFIKNPRINSKGEDTSAIMGFMNSLLDVIKRERPDHLAVCFDKGGSADRVELFEAYKANRDETPEGIRTAIPHICNILEAMHIPIMVKEGYEADDVIGTLSRQAEKEGYKTYMVTPDKDFAQLVTENIFMYRPVFGGGYETWGIPEVKKKFEVEDPMQVIDFLGMMGDSSDNIPGLPGVGEKTAKKFIKEFGSMEGLLANTDKLKGKMKEKVEANGELGLLSKKLATIMLDVPVDFNAKDFELDHPDVEKVKEIFQELEFRRLTDNFLKTFAAEPNENPDSKNAPENPKTETKSTPKEIKSAGEGQFSLFSADPSNGANTEKSSASSRQTAETTSHFYQSVASGMATKLFIKNLMQQTSVCLIRKLQG</sequence>
<proteinExistence type="predicted"/>
<dbReference type="GO" id="GO:0003887">
    <property type="term" value="F:DNA-directed DNA polymerase activity"/>
    <property type="evidence" value="ECO:0007669"/>
    <property type="project" value="UniProtKB-EC"/>
</dbReference>
<dbReference type="InterPro" id="IPR002421">
    <property type="entry name" value="5-3_exonuclease"/>
</dbReference>
<feature type="domain" description="5'-3' exonuclease" evidence="5">
    <location>
        <begin position="5"/>
        <end position="265"/>
    </location>
</feature>
<dbReference type="InterPro" id="IPR020045">
    <property type="entry name" value="DNA_polI_H3TH"/>
</dbReference>
<name>A0A090W246_9FLAO</name>
<dbReference type="EMBL" id="BBNR01000004">
    <property type="protein sequence ID" value="GAL66280.1"/>
    <property type="molecule type" value="Genomic_DNA"/>
</dbReference>
<dbReference type="Pfam" id="PF02739">
    <property type="entry name" value="5_3_exonuc_N"/>
    <property type="match status" value="1"/>
</dbReference>
<dbReference type="SMART" id="SM00475">
    <property type="entry name" value="53EXOc"/>
    <property type="match status" value="1"/>
</dbReference>
<dbReference type="Proteomes" id="UP000029646">
    <property type="component" value="Unassembled WGS sequence"/>
</dbReference>
<dbReference type="SUPFAM" id="SSF47807">
    <property type="entry name" value="5' to 3' exonuclease, C-terminal subdomain"/>
    <property type="match status" value="1"/>
</dbReference>
<dbReference type="SMART" id="SM00279">
    <property type="entry name" value="HhH2"/>
    <property type="match status" value="1"/>
</dbReference>
<evidence type="ECO:0000256" key="3">
    <source>
        <dbReference type="ARBA" id="ARBA00023125"/>
    </source>
</evidence>
<keyword evidence="1" id="KW-0540">Nuclease</keyword>
<keyword evidence="2" id="KW-0378">Hydrolase</keyword>
<dbReference type="Pfam" id="PF01367">
    <property type="entry name" value="5_3_exonuc"/>
    <property type="match status" value="1"/>
</dbReference>
<dbReference type="CDD" id="cd09859">
    <property type="entry name" value="PIN_53EXO"/>
    <property type="match status" value="1"/>
</dbReference>
<dbReference type="InterPro" id="IPR020046">
    <property type="entry name" value="5-3_exonucl_a-hlix_arch_N"/>
</dbReference>
<keyword evidence="3" id="KW-0238">DNA-binding</keyword>
<evidence type="ECO:0000313" key="7">
    <source>
        <dbReference type="EMBL" id="GAL69529.1"/>
    </source>
</evidence>
<evidence type="ECO:0000256" key="2">
    <source>
        <dbReference type="ARBA" id="ARBA00022801"/>
    </source>
</evidence>
<accession>A0A090W246</accession>
<gene>
    <name evidence="6" type="ORF">JCM19301_2375</name>
    <name evidence="7" type="ORF">JCM19302_3718</name>
</gene>
<evidence type="ECO:0000256" key="4">
    <source>
        <dbReference type="SAM" id="MobiDB-lite"/>
    </source>
</evidence>
<dbReference type="EMBL" id="BBNS01000002">
    <property type="protein sequence ID" value="GAL69529.1"/>
    <property type="molecule type" value="Genomic_DNA"/>
</dbReference>
<evidence type="ECO:0000313" key="9">
    <source>
        <dbReference type="Proteomes" id="UP000029646"/>
    </source>
</evidence>
<keyword evidence="7" id="KW-0808">Transferase</keyword>
<dbReference type="GO" id="GO:0003677">
    <property type="term" value="F:DNA binding"/>
    <property type="evidence" value="ECO:0007669"/>
    <property type="project" value="UniProtKB-KW"/>
</dbReference>
<dbReference type="CDD" id="cd09898">
    <property type="entry name" value="H3TH_53EXO"/>
    <property type="match status" value="1"/>
</dbReference>
<dbReference type="eggNOG" id="COG0258">
    <property type="taxonomic scope" value="Bacteria"/>
</dbReference>
<dbReference type="Gene3D" id="3.40.50.1010">
    <property type="entry name" value="5'-nuclease"/>
    <property type="match status" value="1"/>
</dbReference>
<dbReference type="PANTHER" id="PTHR42646:SF2">
    <property type="entry name" value="5'-3' EXONUCLEASE FAMILY PROTEIN"/>
    <property type="match status" value="1"/>
</dbReference>
<dbReference type="InterPro" id="IPR029060">
    <property type="entry name" value="PIN-like_dom_sf"/>
</dbReference>
<dbReference type="EC" id="2.7.7.7" evidence="7"/>
<evidence type="ECO:0000259" key="5">
    <source>
        <dbReference type="SMART" id="SM00475"/>
    </source>
</evidence>
<dbReference type="SUPFAM" id="SSF88723">
    <property type="entry name" value="PIN domain-like"/>
    <property type="match status" value="1"/>
</dbReference>
<dbReference type="PANTHER" id="PTHR42646">
    <property type="entry name" value="FLAP ENDONUCLEASE XNI"/>
    <property type="match status" value="1"/>
</dbReference>
<dbReference type="AlphaFoldDB" id="A0A090W246"/>
<keyword evidence="7" id="KW-0548">Nucleotidyltransferase</keyword>
<dbReference type="InterPro" id="IPR008918">
    <property type="entry name" value="HhH2"/>
</dbReference>
<dbReference type="GO" id="GO:0017108">
    <property type="term" value="F:5'-flap endonuclease activity"/>
    <property type="evidence" value="ECO:0007669"/>
    <property type="project" value="InterPro"/>
</dbReference>
<dbReference type="InterPro" id="IPR038969">
    <property type="entry name" value="FEN"/>
</dbReference>
<reference evidence="8 9" key="1">
    <citation type="journal article" date="2014" name="Genome Announc.">
        <title>Draft Genome Sequence of Marine Flavobacterium Jejuia pallidilutea Strain 11shimoA1 and Pigmentation Mutants.</title>
        <authorList>
            <person name="Takatani N."/>
            <person name="Nakanishi M."/>
            <person name="Meirelles P."/>
            <person name="Mino S."/>
            <person name="Suda W."/>
            <person name="Oshima K."/>
            <person name="Hattori M."/>
            <person name="Ohkuma M."/>
            <person name="Hosokawa M."/>
            <person name="Miyashita K."/>
            <person name="Thompson F.L."/>
            <person name="Niwa A."/>
            <person name="Sawabe T."/>
            <person name="Sawabe T."/>
        </authorList>
    </citation>
    <scope>NUCLEOTIDE SEQUENCE [LARGE SCALE GENOMIC DNA]</scope>
    <source>
        <strain evidence="6 8">JCM 19301</strain>
        <strain evidence="7">JCM 19302</strain>
        <strain evidence="9">JCM19302</strain>
    </source>
</reference>
<evidence type="ECO:0000313" key="8">
    <source>
        <dbReference type="Proteomes" id="UP000029641"/>
    </source>
</evidence>
<comment type="caution">
    <text evidence="7">The sequence shown here is derived from an EMBL/GenBank/DDBJ whole genome shotgun (WGS) entry which is preliminary data.</text>
</comment>
<organism evidence="7 9">
    <name type="scientific">Jejuia pallidilutea</name>
    <dbReference type="NCBI Taxonomy" id="504487"/>
    <lineage>
        <taxon>Bacteria</taxon>
        <taxon>Pseudomonadati</taxon>
        <taxon>Bacteroidota</taxon>
        <taxon>Flavobacteriia</taxon>
        <taxon>Flavobacteriales</taxon>
        <taxon>Flavobacteriaceae</taxon>
        <taxon>Jejuia</taxon>
    </lineage>
</organism>
<evidence type="ECO:0000256" key="1">
    <source>
        <dbReference type="ARBA" id="ARBA00022722"/>
    </source>
</evidence>
<dbReference type="Proteomes" id="UP000029641">
    <property type="component" value="Unassembled WGS sequence"/>
</dbReference>
<feature type="region of interest" description="Disordered" evidence="4">
    <location>
        <begin position="293"/>
        <end position="352"/>
    </location>
</feature>
<dbReference type="GO" id="GO:0008409">
    <property type="term" value="F:5'-3' exonuclease activity"/>
    <property type="evidence" value="ECO:0007669"/>
    <property type="project" value="InterPro"/>
</dbReference>
<dbReference type="InterPro" id="IPR036279">
    <property type="entry name" value="5-3_exonuclease_C_sf"/>
</dbReference>
<feature type="compositionally biased region" description="Basic and acidic residues" evidence="4">
    <location>
        <begin position="309"/>
        <end position="322"/>
    </location>
</feature>
<feature type="compositionally biased region" description="Polar residues" evidence="4">
    <location>
        <begin position="334"/>
        <end position="352"/>
    </location>
</feature>